<dbReference type="Gene3D" id="3.40.50.720">
    <property type="entry name" value="NAD(P)-binding Rossmann-like Domain"/>
    <property type="match status" value="1"/>
</dbReference>
<dbReference type="PANTHER" id="PTHR43677:SF4">
    <property type="entry name" value="QUINONE OXIDOREDUCTASE-LIKE PROTEIN 2"/>
    <property type="match status" value="1"/>
</dbReference>
<dbReference type="GO" id="GO:0016491">
    <property type="term" value="F:oxidoreductase activity"/>
    <property type="evidence" value="ECO:0000318"/>
    <property type="project" value="GO_Central"/>
</dbReference>
<evidence type="ECO:0000313" key="1">
    <source>
        <dbReference type="EnsemblMetazoa" id="PPA37510.1"/>
    </source>
</evidence>
<dbReference type="SUPFAM" id="SSF50129">
    <property type="entry name" value="GroES-like"/>
    <property type="match status" value="1"/>
</dbReference>
<organism evidence="1 2">
    <name type="scientific">Pristionchus pacificus</name>
    <name type="common">Parasitic nematode worm</name>
    <dbReference type="NCBI Taxonomy" id="54126"/>
    <lineage>
        <taxon>Eukaryota</taxon>
        <taxon>Metazoa</taxon>
        <taxon>Ecdysozoa</taxon>
        <taxon>Nematoda</taxon>
        <taxon>Chromadorea</taxon>
        <taxon>Rhabditida</taxon>
        <taxon>Rhabditina</taxon>
        <taxon>Diplogasteromorpha</taxon>
        <taxon>Diplogasteroidea</taxon>
        <taxon>Neodiplogasteridae</taxon>
        <taxon>Pristionchus</taxon>
    </lineage>
</organism>
<dbReference type="InterPro" id="IPR013149">
    <property type="entry name" value="ADH-like_C"/>
</dbReference>
<accession>A0A8R1US87</accession>
<dbReference type="EnsemblMetazoa" id="PPA37510.1">
    <property type="protein sequence ID" value="PPA37510.1"/>
    <property type="gene ID" value="WBGene00275879"/>
</dbReference>
<evidence type="ECO:0000313" key="2">
    <source>
        <dbReference type="Proteomes" id="UP000005239"/>
    </source>
</evidence>
<name>A0A2A6BBE2_PRIPA</name>
<proteinExistence type="predicted"/>
<keyword evidence="2" id="KW-1185">Reference proteome</keyword>
<sequence>MGSCKRSKINRFSRLFQSAVASGTRFAKRSHHAAVVSEYGKIEFREMKDNSPREDEILIDVESVGVNPADMRMINGTYHLKPRLPFVPGFELAGNVKAVGKGVKKWKEGDRVVVLRSNGTGGFSEDCIVDTNVDVIVPLPFSIDYETAAAVSIAYGTSYLALEKMAKDREGANVLVLSSRGMIAFAAIDLAHNLFKAHVIAASDDEQKVDKLRETGVSKTINYKKEKLIDTIHKSTMNHGVDVAIDTVGGSLFTQALDCVRPGGSLFSLGFTSGEIPTINLLDLHRTQVSVSGIWLGAHPKKDMEKVMEMLLDLFDQQFLQARIEAKYSLKDINKCIQDINDNKLFGKMSDDESILGDALCDLTIELDDGIVDNECTPHSPPSSSHLIPSIGAPRRPSDVVIFVDESIVVHSLSSEAKAMVVNQMQLPGYSSMKNSDALGAAMGFGQDELMSQSRQGGIIYSLMTRIAKRPLNDLLKALVTISRVDTLSSLRPYLLQMRNVPPSKPVQNQYFDSIDFTSSASYIPQSTEDLKRVIEERRKFFLLVHYEKDKKERSTFKHFLKNVKAKGEEMEVEIVDVKNTLNGEEHVMRRLQQLYSAAHFVIVCVSESYRELVNRKLRVDQMEDMIANIHDWIMGEHMSTGQQNRRFRIVVMGDCDQSVLPLGWAASFLWYRFPSNWVDFVNRTFLV</sequence>
<reference evidence="2" key="1">
    <citation type="journal article" date="2008" name="Nat. Genet.">
        <title>The Pristionchus pacificus genome provides a unique perspective on nematode lifestyle and parasitism.</title>
        <authorList>
            <person name="Dieterich C."/>
            <person name="Clifton S.W."/>
            <person name="Schuster L.N."/>
            <person name="Chinwalla A."/>
            <person name="Delehaunty K."/>
            <person name="Dinkelacker I."/>
            <person name="Fulton L."/>
            <person name="Fulton R."/>
            <person name="Godfrey J."/>
            <person name="Minx P."/>
            <person name="Mitreva M."/>
            <person name="Roeseler W."/>
            <person name="Tian H."/>
            <person name="Witte H."/>
            <person name="Yang S.P."/>
            <person name="Wilson R.K."/>
            <person name="Sommer R.J."/>
        </authorList>
    </citation>
    <scope>NUCLEOTIDE SEQUENCE [LARGE SCALE GENOMIC DNA]</scope>
    <source>
        <strain evidence="2">PS312</strain>
    </source>
</reference>
<dbReference type="InterPro" id="IPR051397">
    <property type="entry name" value="Zn-ADH-like_protein"/>
</dbReference>
<dbReference type="InterPro" id="IPR036291">
    <property type="entry name" value="NAD(P)-bd_dom_sf"/>
</dbReference>
<reference evidence="1" key="2">
    <citation type="submission" date="2022-06" db="UniProtKB">
        <authorList>
            <consortium name="EnsemblMetazoa"/>
        </authorList>
    </citation>
    <scope>IDENTIFICATION</scope>
    <source>
        <strain evidence="1">PS312</strain>
    </source>
</reference>
<accession>A0A2A6BBE2</accession>
<dbReference type="Pfam" id="PF00107">
    <property type="entry name" value="ADH_zinc_N"/>
    <property type="match status" value="1"/>
</dbReference>
<dbReference type="Gene3D" id="3.90.180.10">
    <property type="entry name" value="Medium-chain alcohol dehydrogenases, catalytic domain"/>
    <property type="match status" value="1"/>
</dbReference>
<protein>
    <submittedName>
        <fullName evidence="1">PKS_ER domain-containing protein</fullName>
    </submittedName>
</protein>
<gene>
    <name evidence="1" type="primary">WBGene00275879</name>
</gene>
<dbReference type="Proteomes" id="UP000005239">
    <property type="component" value="Unassembled WGS sequence"/>
</dbReference>
<dbReference type="InterPro" id="IPR011032">
    <property type="entry name" value="GroES-like_sf"/>
</dbReference>
<dbReference type="AlphaFoldDB" id="A0A2A6BBE2"/>
<dbReference type="Pfam" id="PF08240">
    <property type="entry name" value="ADH_N"/>
    <property type="match status" value="1"/>
</dbReference>
<dbReference type="SUPFAM" id="SSF51735">
    <property type="entry name" value="NAD(P)-binding Rossmann-fold domains"/>
    <property type="match status" value="1"/>
</dbReference>
<dbReference type="InterPro" id="IPR020843">
    <property type="entry name" value="ER"/>
</dbReference>
<dbReference type="InterPro" id="IPR013154">
    <property type="entry name" value="ADH-like_N"/>
</dbReference>
<dbReference type="PANTHER" id="PTHR43677">
    <property type="entry name" value="SHORT-CHAIN DEHYDROGENASE/REDUCTASE"/>
    <property type="match status" value="1"/>
</dbReference>
<dbReference type="SMART" id="SM00829">
    <property type="entry name" value="PKS_ER"/>
    <property type="match status" value="1"/>
</dbReference>